<protein>
    <submittedName>
        <fullName evidence="2">Uncharacterized protein</fullName>
    </submittedName>
</protein>
<evidence type="ECO:0000256" key="1">
    <source>
        <dbReference type="SAM" id="MobiDB-lite"/>
    </source>
</evidence>
<name>A0A5B7CN57_PORTR</name>
<dbReference type="Proteomes" id="UP000324222">
    <property type="component" value="Unassembled WGS sequence"/>
</dbReference>
<gene>
    <name evidence="2" type="ORF">E2C01_003730</name>
</gene>
<proteinExistence type="predicted"/>
<evidence type="ECO:0000313" key="2">
    <source>
        <dbReference type="EMBL" id="MPC11077.1"/>
    </source>
</evidence>
<evidence type="ECO:0000313" key="3">
    <source>
        <dbReference type="Proteomes" id="UP000324222"/>
    </source>
</evidence>
<feature type="compositionally biased region" description="Polar residues" evidence="1">
    <location>
        <begin position="29"/>
        <end position="38"/>
    </location>
</feature>
<comment type="caution">
    <text evidence="2">The sequence shown here is derived from an EMBL/GenBank/DDBJ whole genome shotgun (WGS) entry which is preliminary data.</text>
</comment>
<organism evidence="2 3">
    <name type="scientific">Portunus trituberculatus</name>
    <name type="common">Swimming crab</name>
    <name type="synonym">Neptunus trituberculatus</name>
    <dbReference type="NCBI Taxonomy" id="210409"/>
    <lineage>
        <taxon>Eukaryota</taxon>
        <taxon>Metazoa</taxon>
        <taxon>Ecdysozoa</taxon>
        <taxon>Arthropoda</taxon>
        <taxon>Crustacea</taxon>
        <taxon>Multicrustacea</taxon>
        <taxon>Malacostraca</taxon>
        <taxon>Eumalacostraca</taxon>
        <taxon>Eucarida</taxon>
        <taxon>Decapoda</taxon>
        <taxon>Pleocyemata</taxon>
        <taxon>Brachyura</taxon>
        <taxon>Eubrachyura</taxon>
        <taxon>Portunoidea</taxon>
        <taxon>Portunidae</taxon>
        <taxon>Portuninae</taxon>
        <taxon>Portunus</taxon>
    </lineage>
</organism>
<accession>A0A5B7CN57</accession>
<feature type="region of interest" description="Disordered" evidence="1">
    <location>
        <begin position="17"/>
        <end position="48"/>
    </location>
</feature>
<reference evidence="2 3" key="1">
    <citation type="submission" date="2019-05" db="EMBL/GenBank/DDBJ databases">
        <title>Another draft genome of Portunus trituberculatus and its Hox gene families provides insights of decapod evolution.</title>
        <authorList>
            <person name="Jeong J.-H."/>
            <person name="Song I."/>
            <person name="Kim S."/>
            <person name="Choi T."/>
            <person name="Kim D."/>
            <person name="Ryu S."/>
            <person name="Kim W."/>
        </authorList>
    </citation>
    <scope>NUCLEOTIDE SEQUENCE [LARGE SCALE GENOMIC DNA]</scope>
    <source>
        <tissue evidence="2">Muscle</tissue>
    </source>
</reference>
<keyword evidence="3" id="KW-1185">Reference proteome</keyword>
<dbReference type="EMBL" id="VSRR010000143">
    <property type="protein sequence ID" value="MPC11077.1"/>
    <property type="molecule type" value="Genomic_DNA"/>
</dbReference>
<sequence>MLRQKTFQHIHETKENCRNPLPSLAPSPHTISTLQPDNNPLPPVLESSLFTTSYPDSLPFS</sequence>
<dbReference type="AlphaFoldDB" id="A0A5B7CN57"/>